<dbReference type="EMBL" id="CAAALY010265361">
    <property type="protein sequence ID" value="VEL40546.1"/>
    <property type="molecule type" value="Genomic_DNA"/>
</dbReference>
<dbReference type="AlphaFoldDB" id="A0A448XN04"/>
<evidence type="ECO:0000256" key="1">
    <source>
        <dbReference type="SAM" id="MobiDB-lite"/>
    </source>
</evidence>
<evidence type="ECO:0000313" key="2">
    <source>
        <dbReference type="EMBL" id="VEL40546.1"/>
    </source>
</evidence>
<dbReference type="Proteomes" id="UP000784294">
    <property type="component" value="Unassembled WGS sequence"/>
</dbReference>
<gene>
    <name evidence="2" type="ORF">PXEA_LOCUS33986</name>
</gene>
<comment type="caution">
    <text evidence="2">The sequence shown here is derived from an EMBL/GenBank/DDBJ whole genome shotgun (WGS) entry which is preliminary data.</text>
</comment>
<organism evidence="2 3">
    <name type="scientific">Protopolystoma xenopodis</name>
    <dbReference type="NCBI Taxonomy" id="117903"/>
    <lineage>
        <taxon>Eukaryota</taxon>
        <taxon>Metazoa</taxon>
        <taxon>Spiralia</taxon>
        <taxon>Lophotrochozoa</taxon>
        <taxon>Platyhelminthes</taxon>
        <taxon>Monogenea</taxon>
        <taxon>Polyopisthocotylea</taxon>
        <taxon>Polystomatidea</taxon>
        <taxon>Polystomatidae</taxon>
        <taxon>Protopolystoma</taxon>
    </lineage>
</organism>
<feature type="compositionally biased region" description="Polar residues" evidence="1">
    <location>
        <begin position="1"/>
        <end position="10"/>
    </location>
</feature>
<protein>
    <submittedName>
        <fullName evidence="2">Uncharacterized protein</fullName>
    </submittedName>
</protein>
<keyword evidence="3" id="KW-1185">Reference proteome</keyword>
<proteinExistence type="predicted"/>
<sequence length="206" mass="22012">MTLQSSATTVSLSEPKSESSRSDLIQMVATPTGQDATPGVTIIEAPTQTANAALRPICPCQCANLMAANSSTMLKEASVARIATSPALLGAEPLPPDRQQQGKPTRSGYISEGEGCVATRGSGRTHPVRAGVGSSRRSLNAYLDGEYPSLIVAETKQGQPLCQFLSSYTGWLYSALCEIYHNESKECPGRQKSPRIYIYFYGNGIF</sequence>
<reference evidence="2" key="1">
    <citation type="submission" date="2018-11" db="EMBL/GenBank/DDBJ databases">
        <authorList>
            <consortium name="Pathogen Informatics"/>
        </authorList>
    </citation>
    <scope>NUCLEOTIDE SEQUENCE</scope>
</reference>
<feature type="region of interest" description="Disordered" evidence="1">
    <location>
        <begin position="88"/>
        <end position="132"/>
    </location>
</feature>
<name>A0A448XN04_9PLAT</name>
<accession>A0A448XN04</accession>
<evidence type="ECO:0000313" key="3">
    <source>
        <dbReference type="Proteomes" id="UP000784294"/>
    </source>
</evidence>
<feature type="region of interest" description="Disordered" evidence="1">
    <location>
        <begin position="1"/>
        <end position="23"/>
    </location>
</feature>